<gene>
    <name evidence="2" type="ORF">TW77_03580</name>
</gene>
<evidence type="ECO:0000313" key="2">
    <source>
        <dbReference type="EMBL" id="KJZ12159.1"/>
    </source>
</evidence>
<keyword evidence="1" id="KW-0732">Signal</keyword>
<feature type="signal peptide" evidence="1">
    <location>
        <begin position="1"/>
        <end position="20"/>
    </location>
</feature>
<dbReference type="InterPro" id="IPR031593">
    <property type="entry name" value="Porin_7"/>
</dbReference>
<sequence length="264" mass="30247">MKKLLTLAALAAVTATSAHATETKQWFNSATYTDQDRTFDNDALMLSSRYFFAPQQSSGVWDDYGYLDTDSNVGLSYYNDEYMNRFSFAGEGYFSKEVFVVGQVSDLGEIDDHYTYGIGYLYNDKLKLSVRRNEFDLGADSTWLKAQYNHQLNDTDYLGVTIDTDDEMDNYTVSGRYFMHLDAERYISVDVSHHEVDLGSSDFSYNNALVNFYFNRNIAVGVGSYDSDLALEGKYFFNDSYYLRAEYIDRDAGEETSLQFVAQF</sequence>
<feature type="chain" id="PRO_5002475934" description="Porin" evidence="1">
    <location>
        <begin position="21"/>
        <end position="264"/>
    </location>
</feature>
<evidence type="ECO:0000313" key="3">
    <source>
        <dbReference type="Proteomes" id="UP000033452"/>
    </source>
</evidence>
<evidence type="ECO:0008006" key="4">
    <source>
        <dbReference type="Google" id="ProtNLM"/>
    </source>
</evidence>
<comment type="caution">
    <text evidence="2">The sequence shown here is derived from an EMBL/GenBank/DDBJ whole genome shotgun (WGS) entry which is preliminary data.</text>
</comment>
<dbReference type="OrthoDB" id="5758646at2"/>
<dbReference type="EMBL" id="JXYA01000006">
    <property type="protein sequence ID" value="KJZ12159.1"/>
    <property type="molecule type" value="Genomic_DNA"/>
</dbReference>
<dbReference type="AlphaFoldDB" id="A0A0F4QXU3"/>
<keyword evidence="3" id="KW-1185">Reference proteome</keyword>
<reference evidence="2 3" key="1">
    <citation type="journal article" date="2015" name="BMC Genomics">
        <title>Genome mining reveals unlocked bioactive potential of marine Gram-negative bacteria.</title>
        <authorList>
            <person name="Machado H."/>
            <person name="Sonnenschein E.C."/>
            <person name="Melchiorsen J."/>
            <person name="Gram L."/>
        </authorList>
    </citation>
    <scope>NUCLEOTIDE SEQUENCE [LARGE SCALE GENOMIC DNA]</scope>
    <source>
        <strain evidence="2 3">S2471</strain>
    </source>
</reference>
<dbReference type="Pfam" id="PF16956">
    <property type="entry name" value="Porin_7"/>
    <property type="match status" value="1"/>
</dbReference>
<dbReference type="Proteomes" id="UP000033452">
    <property type="component" value="Unassembled WGS sequence"/>
</dbReference>
<proteinExistence type="predicted"/>
<accession>A0A0F4QXU3</accession>
<dbReference type="PATRIC" id="fig|43658.5.peg.749"/>
<dbReference type="RefSeq" id="WP_046003592.1">
    <property type="nucleotide sequence ID" value="NZ_JXYA01000006.1"/>
</dbReference>
<name>A0A0F4QXU3_9GAMM</name>
<evidence type="ECO:0000256" key="1">
    <source>
        <dbReference type="SAM" id="SignalP"/>
    </source>
</evidence>
<protein>
    <recommendedName>
        <fullName evidence="4">Porin</fullName>
    </recommendedName>
</protein>
<organism evidence="2 3">
    <name type="scientific">Pseudoalteromonas rubra</name>
    <dbReference type="NCBI Taxonomy" id="43658"/>
    <lineage>
        <taxon>Bacteria</taxon>
        <taxon>Pseudomonadati</taxon>
        <taxon>Pseudomonadota</taxon>
        <taxon>Gammaproteobacteria</taxon>
        <taxon>Alteromonadales</taxon>
        <taxon>Pseudoalteromonadaceae</taxon>
        <taxon>Pseudoalteromonas</taxon>
    </lineage>
</organism>